<gene>
    <name evidence="1" type="ORF">MNBD_GAMMA26-826</name>
</gene>
<evidence type="ECO:0000313" key="1">
    <source>
        <dbReference type="EMBL" id="VAX07712.1"/>
    </source>
</evidence>
<proteinExistence type="predicted"/>
<evidence type="ECO:0008006" key="2">
    <source>
        <dbReference type="Google" id="ProtNLM"/>
    </source>
</evidence>
<reference evidence="1" key="1">
    <citation type="submission" date="2018-06" db="EMBL/GenBank/DDBJ databases">
        <authorList>
            <person name="Zhirakovskaya E."/>
        </authorList>
    </citation>
    <scope>NUCLEOTIDE SEQUENCE</scope>
</reference>
<name>A0A3B1AVD0_9ZZZZ</name>
<sequence>MTIAEIKIEPSVAKAPDLDWSQVRETVRMMELAAAQVNMALREGDDSVGSLSNSFTSMITNVSAIAAAVTEMDAADQTSPVAKTIMSNCEQVSEQVQAAIMAFQFYDKLSQRLAHVIHSLDCMGELIADQERLYNPFEWHGLQKKIRARYSMREEQEMFDALLNGASIEEALRLGEEKIADSATDDDIELF</sequence>
<organism evidence="1">
    <name type="scientific">hydrothermal vent metagenome</name>
    <dbReference type="NCBI Taxonomy" id="652676"/>
    <lineage>
        <taxon>unclassified sequences</taxon>
        <taxon>metagenomes</taxon>
        <taxon>ecological metagenomes</taxon>
    </lineage>
</organism>
<accession>A0A3B1AVD0</accession>
<dbReference type="EMBL" id="UOFX01000029">
    <property type="protein sequence ID" value="VAX07712.1"/>
    <property type="molecule type" value="Genomic_DNA"/>
</dbReference>
<protein>
    <recommendedName>
        <fullName evidence="2">Chemotaxis protein CheZ</fullName>
    </recommendedName>
</protein>
<dbReference type="AlphaFoldDB" id="A0A3B1AVD0"/>